<protein>
    <submittedName>
        <fullName evidence="2">Uncharacterized protein</fullName>
    </submittedName>
</protein>
<name>A0A0A8ZE02_ARUDO</name>
<dbReference type="EMBL" id="GBRH01262910">
    <property type="protein sequence ID" value="JAD34985.1"/>
    <property type="molecule type" value="Transcribed_RNA"/>
</dbReference>
<evidence type="ECO:0000256" key="1">
    <source>
        <dbReference type="SAM" id="MobiDB-lite"/>
    </source>
</evidence>
<dbReference type="AlphaFoldDB" id="A0A0A8ZE02"/>
<organism evidence="2">
    <name type="scientific">Arundo donax</name>
    <name type="common">Giant reed</name>
    <name type="synonym">Donax arundinaceus</name>
    <dbReference type="NCBI Taxonomy" id="35708"/>
    <lineage>
        <taxon>Eukaryota</taxon>
        <taxon>Viridiplantae</taxon>
        <taxon>Streptophyta</taxon>
        <taxon>Embryophyta</taxon>
        <taxon>Tracheophyta</taxon>
        <taxon>Spermatophyta</taxon>
        <taxon>Magnoliopsida</taxon>
        <taxon>Liliopsida</taxon>
        <taxon>Poales</taxon>
        <taxon>Poaceae</taxon>
        <taxon>PACMAD clade</taxon>
        <taxon>Arundinoideae</taxon>
        <taxon>Arundineae</taxon>
        <taxon>Arundo</taxon>
    </lineage>
</organism>
<evidence type="ECO:0000313" key="2">
    <source>
        <dbReference type="EMBL" id="JAD34985.1"/>
    </source>
</evidence>
<reference evidence="2" key="1">
    <citation type="submission" date="2014-09" db="EMBL/GenBank/DDBJ databases">
        <authorList>
            <person name="Magalhaes I.L.F."/>
            <person name="Oliveira U."/>
            <person name="Santos F.R."/>
            <person name="Vidigal T.H.D.A."/>
            <person name="Brescovit A.D."/>
            <person name="Santos A.J."/>
        </authorList>
    </citation>
    <scope>NUCLEOTIDE SEQUENCE</scope>
    <source>
        <tissue evidence="2">Shoot tissue taken approximately 20 cm above the soil surface</tissue>
    </source>
</reference>
<reference evidence="2" key="2">
    <citation type="journal article" date="2015" name="Data Brief">
        <title>Shoot transcriptome of the giant reed, Arundo donax.</title>
        <authorList>
            <person name="Barrero R.A."/>
            <person name="Guerrero F.D."/>
            <person name="Moolhuijzen P."/>
            <person name="Goolsby J.A."/>
            <person name="Tidwell J."/>
            <person name="Bellgard S.E."/>
            <person name="Bellgard M.I."/>
        </authorList>
    </citation>
    <scope>NUCLEOTIDE SEQUENCE</scope>
    <source>
        <tissue evidence="2">Shoot tissue taken approximately 20 cm above the soil surface</tissue>
    </source>
</reference>
<proteinExistence type="predicted"/>
<feature type="compositionally biased region" description="Pro residues" evidence="1">
    <location>
        <begin position="23"/>
        <end position="32"/>
    </location>
</feature>
<accession>A0A0A8ZE02</accession>
<feature type="region of interest" description="Disordered" evidence="1">
    <location>
        <begin position="1"/>
        <end position="38"/>
    </location>
</feature>
<sequence>MPDSVDPLPSKPLLGPYAAAVRPDPPAPLPPRPPHRAQ</sequence>